<comment type="function">
    <text evidence="8">Located at the back of the 30S subunit body where it stabilizes the conformation of the head with respect to the body.</text>
</comment>
<evidence type="ECO:0000256" key="8">
    <source>
        <dbReference type="HAMAP-Rule" id="MF_01307"/>
    </source>
</evidence>
<dbReference type="FunCoup" id="A0A397S047">
    <property type="interactions" value="403"/>
</dbReference>
<evidence type="ECO:0000256" key="5">
    <source>
        <dbReference type="ARBA" id="ARBA00023274"/>
    </source>
</evidence>
<feature type="domain" description="S5 DRBM" evidence="10">
    <location>
        <begin position="18"/>
        <end position="81"/>
    </location>
</feature>
<dbReference type="OrthoDB" id="9809045at2"/>
<dbReference type="InterPro" id="IPR005324">
    <property type="entry name" value="Ribosomal_uS5_C"/>
</dbReference>
<dbReference type="InterPro" id="IPR020568">
    <property type="entry name" value="Ribosomal_Su5_D2-typ_SF"/>
</dbReference>
<accession>A0A397S047</accession>
<keyword evidence="12" id="KW-1185">Reference proteome</keyword>
<gene>
    <name evidence="8" type="primary">rpsE</name>
    <name evidence="11" type="ORF">EI71_00488</name>
</gene>
<sequence>MRTDRDQRKEEVVAEPEFEERVVTINRVTKVVKGGRRYRFAALVVIGDRKGRVGFGTGKANEVPDAIKKAVESAKKNMITVATVKTTIPHEVTGVYGAGRVFLAPAAEGTGVIAGGPVRAVVELAGISDILSKSLGSSTPINVVRATVEGLKSLETVEQIAARRGLTVEEILG</sequence>
<dbReference type="Gene3D" id="3.30.230.10">
    <property type="match status" value="1"/>
</dbReference>
<keyword evidence="5 8" id="KW-0687">Ribonucleoprotein</keyword>
<dbReference type="GO" id="GO:0003735">
    <property type="term" value="F:structural constituent of ribosome"/>
    <property type="evidence" value="ECO:0007669"/>
    <property type="project" value="UniProtKB-UniRule"/>
</dbReference>
<dbReference type="InParanoid" id="A0A397S047"/>
<dbReference type="PANTHER" id="PTHR48277:SF1">
    <property type="entry name" value="MITOCHONDRIAL RIBOSOMAL PROTEIN S5"/>
    <property type="match status" value="1"/>
</dbReference>
<evidence type="ECO:0000256" key="2">
    <source>
        <dbReference type="ARBA" id="ARBA00022730"/>
    </source>
</evidence>
<evidence type="ECO:0000256" key="4">
    <source>
        <dbReference type="ARBA" id="ARBA00022980"/>
    </source>
</evidence>
<dbReference type="Proteomes" id="UP000266506">
    <property type="component" value="Unassembled WGS sequence"/>
</dbReference>
<evidence type="ECO:0000313" key="12">
    <source>
        <dbReference type="Proteomes" id="UP000266506"/>
    </source>
</evidence>
<dbReference type="RefSeq" id="WP_119015653.1">
    <property type="nucleotide sequence ID" value="NZ_QXEV01000003.1"/>
</dbReference>
<evidence type="ECO:0000256" key="3">
    <source>
        <dbReference type="ARBA" id="ARBA00022884"/>
    </source>
</evidence>
<dbReference type="GO" id="GO:0015935">
    <property type="term" value="C:small ribosomal subunit"/>
    <property type="evidence" value="ECO:0007669"/>
    <property type="project" value="InterPro"/>
</dbReference>
<evidence type="ECO:0000313" key="11">
    <source>
        <dbReference type="EMBL" id="RIA78176.1"/>
    </source>
</evidence>
<dbReference type="SUPFAM" id="SSF54211">
    <property type="entry name" value="Ribosomal protein S5 domain 2-like"/>
    <property type="match status" value="1"/>
</dbReference>
<dbReference type="InterPro" id="IPR014721">
    <property type="entry name" value="Ribsml_uS5_D2-typ_fold_subgr"/>
</dbReference>
<comment type="domain">
    <text evidence="8">The N-terminal domain interacts with the head of the 30S subunit; the C-terminal domain interacts with the body and contacts protein S4. The interaction surface between S4 and S5 is involved in control of translational fidelity.</text>
</comment>
<comment type="similarity">
    <text evidence="1 8 9">Belongs to the universal ribosomal protein uS5 family.</text>
</comment>
<dbReference type="InterPro" id="IPR005712">
    <property type="entry name" value="Ribosomal_uS5_bac-type"/>
</dbReference>
<dbReference type="InterPro" id="IPR013810">
    <property type="entry name" value="Ribosomal_uS5_N"/>
</dbReference>
<dbReference type="SUPFAM" id="SSF54768">
    <property type="entry name" value="dsRNA-binding domain-like"/>
    <property type="match status" value="1"/>
</dbReference>
<dbReference type="AlphaFoldDB" id="A0A397S047"/>
<dbReference type="FunFam" id="3.30.160.20:FF:000001">
    <property type="entry name" value="30S ribosomal protein S5"/>
    <property type="match status" value="1"/>
</dbReference>
<reference evidence="11 12" key="1">
    <citation type="submission" date="2018-08" db="EMBL/GenBank/DDBJ databases">
        <title>Genomic Encyclopedia of Archaeal and Bacterial Type Strains, Phase II (KMG-II): from individual species to whole genera.</title>
        <authorList>
            <person name="Goeker M."/>
        </authorList>
    </citation>
    <scope>NUCLEOTIDE SEQUENCE [LARGE SCALE GENOMIC DNA]</scope>
    <source>
        <strain evidence="11 12">ATCC 27112</strain>
    </source>
</reference>
<dbReference type="GO" id="GO:0006412">
    <property type="term" value="P:translation"/>
    <property type="evidence" value="ECO:0007669"/>
    <property type="project" value="UniProtKB-UniRule"/>
</dbReference>
<dbReference type="EMBL" id="QXEV01000003">
    <property type="protein sequence ID" value="RIA78176.1"/>
    <property type="molecule type" value="Genomic_DNA"/>
</dbReference>
<evidence type="ECO:0000256" key="6">
    <source>
        <dbReference type="ARBA" id="ARBA00035255"/>
    </source>
</evidence>
<dbReference type="GO" id="GO:0019843">
    <property type="term" value="F:rRNA binding"/>
    <property type="evidence" value="ECO:0007669"/>
    <property type="project" value="UniProtKB-UniRule"/>
</dbReference>
<protein>
    <recommendedName>
        <fullName evidence="6 8">Small ribosomal subunit protein uS5</fullName>
    </recommendedName>
</protein>
<keyword evidence="3 8" id="KW-0694">RNA-binding</keyword>
<comment type="subunit">
    <text evidence="7 8">Part of the 30S ribosomal subunit. Contacts proteins S4 and S8.</text>
</comment>
<dbReference type="GO" id="GO:0005737">
    <property type="term" value="C:cytoplasm"/>
    <property type="evidence" value="ECO:0007669"/>
    <property type="project" value="UniProtKB-ARBA"/>
</dbReference>
<dbReference type="PROSITE" id="PS50881">
    <property type="entry name" value="S5_DSRBD"/>
    <property type="match status" value="1"/>
</dbReference>
<dbReference type="InterPro" id="IPR000851">
    <property type="entry name" value="Ribosomal_uS5"/>
</dbReference>
<comment type="caution">
    <text evidence="11">The sequence shown here is derived from an EMBL/GenBank/DDBJ whole genome shotgun (WGS) entry which is preliminary data.</text>
</comment>
<dbReference type="PANTHER" id="PTHR48277">
    <property type="entry name" value="MITOCHONDRIAL RIBOSOMAL PROTEIN S5"/>
    <property type="match status" value="1"/>
</dbReference>
<dbReference type="Pfam" id="PF03719">
    <property type="entry name" value="Ribosomal_S5_C"/>
    <property type="match status" value="1"/>
</dbReference>
<dbReference type="InterPro" id="IPR018192">
    <property type="entry name" value="Ribosomal_uS5_N_CS"/>
</dbReference>
<evidence type="ECO:0000256" key="1">
    <source>
        <dbReference type="ARBA" id="ARBA00008945"/>
    </source>
</evidence>
<dbReference type="Gene3D" id="3.30.160.20">
    <property type="match status" value="1"/>
</dbReference>
<dbReference type="NCBIfam" id="TIGR01021">
    <property type="entry name" value="rpsE_bact"/>
    <property type="match status" value="1"/>
</dbReference>
<organism evidence="11 12">
    <name type="scientific">Anaeroplasma bactoclasticum</name>
    <dbReference type="NCBI Taxonomy" id="2088"/>
    <lineage>
        <taxon>Bacteria</taxon>
        <taxon>Bacillati</taxon>
        <taxon>Mycoplasmatota</taxon>
        <taxon>Mollicutes</taxon>
        <taxon>Anaeroplasmatales</taxon>
        <taxon>Anaeroplasmataceae</taxon>
        <taxon>Anaeroplasma</taxon>
    </lineage>
</organism>
<dbReference type="FunFam" id="3.30.230.10:FF:000002">
    <property type="entry name" value="30S ribosomal protein S5"/>
    <property type="match status" value="1"/>
</dbReference>
<dbReference type="Pfam" id="PF00333">
    <property type="entry name" value="Ribosomal_S5"/>
    <property type="match status" value="1"/>
</dbReference>
<keyword evidence="2 8" id="KW-0699">rRNA-binding</keyword>
<proteinExistence type="inferred from homology"/>
<keyword evidence="4 8" id="KW-0689">Ribosomal protein</keyword>
<evidence type="ECO:0000256" key="9">
    <source>
        <dbReference type="RuleBase" id="RU003823"/>
    </source>
</evidence>
<evidence type="ECO:0000259" key="10">
    <source>
        <dbReference type="PROSITE" id="PS50881"/>
    </source>
</evidence>
<comment type="function">
    <text evidence="8">With S4 and S12 plays an important role in translational accuracy.</text>
</comment>
<evidence type="ECO:0000256" key="7">
    <source>
        <dbReference type="ARBA" id="ARBA00062000"/>
    </source>
</evidence>
<dbReference type="GO" id="GO:0042254">
    <property type="term" value="P:ribosome biogenesis"/>
    <property type="evidence" value="ECO:0007669"/>
    <property type="project" value="UniProtKB-ARBA"/>
</dbReference>
<dbReference type="HAMAP" id="MF_01307_B">
    <property type="entry name" value="Ribosomal_uS5_B"/>
    <property type="match status" value="1"/>
</dbReference>
<name>A0A397S047_9MOLU</name>
<dbReference type="PROSITE" id="PS00585">
    <property type="entry name" value="RIBOSOMAL_S5"/>
    <property type="match status" value="1"/>
</dbReference>